<organism evidence="1 2">
    <name type="scientific">Paenibacillus pseudetheri</name>
    <dbReference type="NCBI Taxonomy" id="2897682"/>
    <lineage>
        <taxon>Bacteria</taxon>
        <taxon>Bacillati</taxon>
        <taxon>Bacillota</taxon>
        <taxon>Bacilli</taxon>
        <taxon>Bacillales</taxon>
        <taxon>Paenibacillaceae</taxon>
        <taxon>Paenibacillus</taxon>
    </lineage>
</organism>
<reference evidence="1" key="1">
    <citation type="submission" date="2021-12" db="EMBL/GenBank/DDBJ databases">
        <authorList>
            <person name="Criscuolo A."/>
        </authorList>
    </citation>
    <scope>NUCLEOTIDE SEQUENCE</scope>
    <source>
        <strain evidence="1">CIP111894</strain>
    </source>
</reference>
<dbReference type="Proteomes" id="UP000838749">
    <property type="component" value="Unassembled WGS sequence"/>
</dbReference>
<protein>
    <submittedName>
        <fullName evidence="1">Uncharacterized protein</fullName>
    </submittedName>
</protein>
<comment type="caution">
    <text evidence="1">The sequence shown here is derived from an EMBL/GenBank/DDBJ whole genome shotgun (WGS) entry which is preliminary data.</text>
</comment>
<accession>A0ABM9BJB0</accession>
<dbReference type="SUPFAM" id="SSF52266">
    <property type="entry name" value="SGNH hydrolase"/>
    <property type="match status" value="1"/>
</dbReference>
<keyword evidence="2" id="KW-1185">Reference proteome</keyword>
<dbReference type="InterPro" id="IPR036514">
    <property type="entry name" value="SGNH_hydro_sf"/>
</dbReference>
<dbReference type="Gene3D" id="3.40.50.1110">
    <property type="entry name" value="SGNH hydrolase"/>
    <property type="match status" value="1"/>
</dbReference>
<evidence type="ECO:0000313" key="2">
    <source>
        <dbReference type="Proteomes" id="UP000838749"/>
    </source>
</evidence>
<gene>
    <name evidence="1" type="ORF">PAECIP111894_04624</name>
</gene>
<sequence>MFVPLQGAFDAATHRTDVAYWLWDGVHPTAAGHDLITGEWLKIVEKSGLLND</sequence>
<name>A0ABM9BJB0_9BACL</name>
<evidence type="ECO:0000313" key="1">
    <source>
        <dbReference type="EMBL" id="CAH1058450.1"/>
    </source>
</evidence>
<dbReference type="EMBL" id="CAKMAB010000034">
    <property type="protein sequence ID" value="CAH1058450.1"/>
    <property type="molecule type" value="Genomic_DNA"/>
</dbReference>
<proteinExistence type="predicted"/>